<dbReference type="Pfam" id="PF25872">
    <property type="entry name" value="HTH_77"/>
    <property type="match status" value="1"/>
</dbReference>
<feature type="domain" description="HTH luxR-type" evidence="1">
    <location>
        <begin position="692"/>
        <end position="757"/>
    </location>
</feature>
<dbReference type="PRINTS" id="PR00364">
    <property type="entry name" value="DISEASERSIST"/>
</dbReference>
<dbReference type="PANTHER" id="PTHR47691:SF3">
    <property type="entry name" value="HTH-TYPE TRANSCRIPTIONAL REGULATOR RV0890C-RELATED"/>
    <property type="match status" value="1"/>
</dbReference>
<dbReference type="PANTHER" id="PTHR47691">
    <property type="entry name" value="REGULATOR-RELATED"/>
    <property type="match status" value="1"/>
</dbReference>
<dbReference type="InterPro" id="IPR016032">
    <property type="entry name" value="Sig_transdc_resp-reg_C-effctor"/>
</dbReference>
<dbReference type="PRINTS" id="PR00038">
    <property type="entry name" value="HTHLUXR"/>
</dbReference>
<dbReference type="EMBL" id="AJYC02000059">
    <property type="protein sequence ID" value="EKT81402.1"/>
    <property type="molecule type" value="Genomic_DNA"/>
</dbReference>
<sequence>MGNVPLELTSFVGRRTELAETKQLLGASRLVTLTGIGGVGKTRLALRVAAETHRAFADGVWLIELGELHDTHRFAAATAGALGFDLKSTTGSLDDLVVLLRPLKLLLVLDNCEHLIAGIAAAADGLLRGCPHLKILATSREPLGLGGEVVLPVRPLTVPDPSRPCSIRGLPSYEAIMLFTERAGAAVPGFDITEDNKDIVARICQRLDGLPLLIELAAARLRSMSPRQFLHRLSERHRLLTMGTRGAPARHQSLRACIDWSHDLCTPRERKVWGRLSVFAGVFDLGAAEAICAGELTPSELADAVTALVDKSILIPERSSGVVRYCLLETLRDYGREHLQESGDCQTQQRRHRDWFTQLALKADSDWHSPRQAEWIHCLDREYADLCAAMTFGMSDPSSAPFTLRIANALRRYWISRGLLNEGRHWLRHARACQIERPSRGHVTALSAEGLLAGLQGEITDFVALVAQARDCAARLADPVADRLVSNAEGQLALLSGDETSAAAHFEYTLDTSRRSERLDERFEALLGLVVASGLCGKRERAIECAETVLRTEVLAETTYHARALANIASVVWREEPARASELLNQGLRLSRDLNSPIVALACLDTAACLAGAAYQSHRAVVLLGAARALRRSMGCHGLNTHTEEELGEHRLRLVLGEHAFTKALQHGERLNLEKAVAYALDETTSPKKQALSCPDGGLTVRERQVANLVAHGLTNRAIAEKLVISQRTAQGHVEHVLSKLGYTSRVQIAAWIAEHDDDKH</sequence>
<dbReference type="AlphaFoldDB" id="K8XTD2"/>
<dbReference type="Pfam" id="PF00196">
    <property type="entry name" value="GerE"/>
    <property type="match status" value="1"/>
</dbReference>
<evidence type="ECO:0000313" key="3">
    <source>
        <dbReference type="Proteomes" id="UP000005951"/>
    </source>
</evidence>
<reference evidence="2 3" key="1">
    <citation type="journal article" date="2013" name="Genome Announc.">
        <title>Draft Genome Sequence of Rhodococcus opacus Strain M213 Shows a Diverse Catabolic Potential.</title>
        <authorList>
            <person name="Pathak A."/>
            <person name="Green S.J."/>
            <person name="Ogram A."/>
            <person name="Chauhan A."/>
        </authorList>
    </citation>
    <scope>NUCLEOTIDE SEQUENCE [LARGE SCALE GENOMIC DNA]</scope>
    <source>
        <strain evidence="2 3">M213</strain>
    </source>
</reference>
<evidence type="ECO:0000313" key="2">
    <source>
        <dbReference type="EMBL" id="EKT81402.1"/>
    </source>
</evidence>
<dbReference type="CDD" id="cd06170">
    <property type="entry name" value="LuxR_C_like"/>
    <property type="match status" value="1"/>
</dbReference>
<dbReference type="SMART" id="SM00421">
    <property type="entry name" value="HTH_LUXR"/>
    <property type="match status" value="1"/>
</dbReference>
<dbReference type="Gene3D" id="1.25.40.10">
    <property type="entry name" value="Tetratricopeptide repeat domain"/>
    <property type="match status" value="1"/>
</dbReference>
<evidence type="ECO:0000259" key="1">
    <source>
        <dbReference type="PROSITE" id="PS50043"/>
    </source>
</evidence>
<dbReference type="Gene3D" id="3.40.50.300">
    <property type="entry name" value="P-loop containing nucleotide triphosphate hydrolases"/>
    <property type="match status" value="1"/>
</dbReference>
<gene>
    <name evidence="2" type="ORF">WSS_A17346</name>
</gene>
<dbReference type="InterPro" id="IPR036388">
    <property type="entry name" value="WH-like_DNA-bd_sf"/>
</dbReference>
<dbReference type="SUPFAM" id="SSF52540">
    <property type="entry name" value="P-loop containing nucleoside triphosphate hydrolases"/>
    <property type="match status" value="1"/>
</dbReference>
<dbReference type="InterPro" id="IPR058852">
    <property type="entry name" value="HTH_77"/>
</dbReference>
<dbReference type="SUPFAM" id="SSF46894">
    <property type="entry name" value="C-terminal effector domain of the bipartite response regulators"/>
    <property type="match status" value="1"/>
</dbReference>
<accession>K8XTD2</accession>
<dbReference type="Proteomes" id="UP000005951">
    <property type="component" value="Unassembled WGS sequence"/>
</dbReference>
<dbReference type="InterPro" id="IPR011990">
    <property type="entry name" value="TPR-like_helical_dom_sf"/>
</dbReference>
<comment type="caution">
    <text evidence="2">The sequence shown here is derived from an EMBL/GenBank/DDBJ whole genome shotgun (WGS) entry which is preliminary data.</text>
</comment>
<dbReference type="PROSITE" id="PS50043">
    <property type="entry name" value="HTH_LUXR_2"/>
    <property type="match status" value="1"/>
</dbReference>
<organism evidence="2 3">
    <name type="scientific">Rhodococcus opacus M213</name>
    <dbReference type="NCBI Taxonomy" id="1129896"/>
    <lineage>
        <taxon>Bacteria</taxon>
        <taxon>Bacillati</taxon>
        <taxon>Actinomycetota</taxon>
        <taxon>Actinomycetes</taxon>
        <taxon>Mycobacteriales</taxon>
        <taxon>Nocardiaceae</taxon>
        <taxon>Rhodococcus</taxon>
    </lineage>
</organism>
<dbReference type="GO" id="GO:0003677">
    <property type="term" value="F:DNA binding"/>
    <property type="evidence" value="ECO:0007669"/>
    <property type="project" value="InterPro"/>
</dbReference>
<dbReference type="InterPro" id="IPR000792">
    <property type="entry name" value="Tscrpt_reg_LuxR_C"/>
</dbReference>
<dbReference type="InterPro" id="IPR027417">
    <property type="entry name" value="P-loop_NTPase"/>
</dbReference>
<name>K8XTD2_RHOOP</name>
<protein>
    <submittedName>
        <fullName evidence="2">LuxR family transcriptional regulator</fullName>
    </submittedName>
</protein>
<dbReference type="Gene3D" id="1.10.10.10">
    <property type="entry name" value="Winged helix-like DNA-binding domain superfamily/Winged helix DNA-binding domain"/>
    <property type="match status" value="1"/>
</dbReference>
<dbReference type="GO" id="GO:0006355">
    <property type="term" value="P:regulation of DNA-templated transcription"/>
    <property type="evidence" value="ECO:0007669"/>
    <property type="project" value="InterPro"/>
</dbReference>
<proteinExistence type="predicted"/>